<dbReference type="EMBL" id="CAUJNA010003386">
    <property type="protein sequence ID" value="CAJ1400804.1"/>
    <property type="molecule type" value="Genomic_DNA"/>
</dbReference>
<feature type="compositionally biased region" description="Low complexity" evidence="1">
    <location>
        <begin position="1021"/>
        <end position="1033"/>
    </location>
</feature>
<reference evidence="2" key="1">
    <citation type="submission" date="2023-08" db="EMBL/GenBank/DDBJ databases">
        <authorList>
            <person name="Chen Y."/>
            <person name="Shah S."/>
            <person name="Dougan E. K."/>
            <person name="Thang M."/>
            <person name="Chan C."/>
        </authorList>
    </citation>
    <scope>NUCLEOTIDE SEQUENCE</scope>
</reference>
<name>A0AA36NCB5_9DINO</name>
<feature type="region of interest" description="Disordered" evidence="1">
    <location>
        <begin position="102"/>
        <end position="137"/>
    </location>
</feature>
<protein>
    <submittedName>
        <fullName evidence="2">Uncharacterized protein</fullName>
    </submittedName>
</protein>
<evidence type="ECO:0000313" key="3">
    <source>
        <dbReference type="Proteomes" id="UP001178507"/>
    </source>
</evidence>
<evidence type="ECO:0000256" key="1">
    <source>
        <dbReference type="SAM" id="MobiDB-lite"/>
    </source>
</evidence>
<organism evidence="2 3">
    <name type="scientific">Effrenium voratum</name>
    <dbReference type="NCBI Taxonomy" id="2562239"/>
    <lineage>
        <taxon>Eukaryota</taxon>
        <taxon>Sar</taxon>
        <taxon>Alveolata</taxon>
        <taxon>Dinophyceae</taxon>
        <taxon>Suessiales</taxon>
        <taxon>Symbiodiniaceae</taxon>
        <taxon>Effrenium</taxon>
    </lineage>
</organism>
<gene>
    <name evidence="2" type="ORF">EVOR1521_LOCUS24086</name>
</gene>
<evidence type="ECO:0000313" key="2">
    <source>
        <dbReference type="EMBL" id="CAJ1400804.1"/>
    </source>
</evidence>
<comment type="caution">
    <text evidence="2">The sequence shown here is derived from an EMBL/GenBank/DDBJ whole genome shotgun (WGS) entry which is preliminary data.</text>
</comment>
<feature type="region of interest" description="Disordered" evidence="1">
    <location>
        <begin position="997"/>
        <end position="1037"/>
    </location>
</feature>
<feature type="compositionally biased region" description="Polar residues" evidence="1">
    <location>
        <begin position="102"/>
        <end position="112"/>
    </location>
</feature>
<feature type="compositionally biased region" description="Basic and acidic residues" evidence="1">
    <location>
        <begin position="114"/>
        <end position="128"/>
    </location>
</feature>
<keyword evidence="3" id="KW-1185">Reference proteome</keyword>
<feature type="region of interest" description="Disordered" evidence="1">
    <location>
        <begin position="481"/>
        <end position="543"/>
    </location>
</feature>
<dbReference type="PANTHER" id="PTHR33998:SF2">
    <property type="entry name" value="LYSOZYME"/>
    <property type="match status" value="1"/>
</dbReference>
<proteinExistence type="predicted"/>
<dbReference type="Proteomes" id="UP001178507">
    <property type="component" value="Unassembled WGS sequence"/>
</dbReference>
<dbReference type="PANTHER" id="PTHR33998">
    <property type="entry name" value="LYSOZYME"/>
    <property type="match status" value="1"/>
</dbReference>
<sequence length="5469" mass="575958">MAGELRLIKVPRWLSEKWLSSQPNEVVADLDLDTNTLRLRGAGVATLQVERRASPELFSFWLPGKDSRAPADGEVPIEGPILEALSVRPDLKDTGYRNLLQQRTEETASASGRSRHEEKIIQGDERPKVTRSAAPAKAPEASFEEVLSVVEAALKAAGPAGLTGMEIFEKLPTGGCSLAQLRDALLALAVPSLEGGSRRYKYAPCLGRAKSGKMMRWSGGDADYSDEAGQLDDCLQGTAALTERNCWPHFASHRISCVPQLFSIARPPGQRADLDFGQVWKDEENPERSSLCCSRLSVRQAGARSIRPACESMGLLLPRGQEREVGDAVRAVSSMRLHALLLLLIQVDAQDYIFEKLTGGGYTCSANFNDITSSALCQAAATAGEGTWAGDVTTAAAPSGCYWTVALGDLNYNSEPVGSALAPDGTAFAVLCYQETTTTTSTISTTTITTTTISTTTISTTTFSSSSTTITTTSITVTSTSLTTSSSSSTSTSSSSTTVSSTTSTSSTTSSSTSTTKTTSTTTSTTSSSSSSTSITSTTTTTSTTPPDIFNVTWAQTYIRPVPNTELAISCYPTACNEHAVGFLAAIDPLSINFVETTCESITESAQQPLTVYDPKSARVVVRATQVNYLYPQDGPSPVVNYKSAWEPVVDWAVNWTLKVVEGNELRMGRVYRLCVDVSGPGGYNGLQLGDSTEIVQVYVAGIRAVLYDGLVPGNYSTLQVLCEPTGDLYQLGCQTYALNNSLYNPGATSAYLAVTCDSADYGGFRVGDFPNETASAYLAGGGDPYFYFEWDTRDMQLGVHYRLCEDLDGADSVAAFNWPGIVVYVGGVTSIATVLRDPKDGPVVTAASGQRLLLNCLYGACSASAEAFLGLSCDVSDNSTERSESAVFVERSGEWQWELNLDASNLTNGTTYMLCTDLDGLDYGHLHSGFSGLFVPVTPLTHISEESIQAAANQQVLFVCHGCLEIEHYCDTLVGCPATEPIYVVSSAYLSTQPCNTSDSDGVQPAEGDWTMMSSPLRPTSNSTRASSLSASPGKEGPGYNTEVIFDASSALIGYRYRICMDLDGSSTNFNFHDTGFSVYITPVSVVRHRVLIIGAPSSRLEFSCHSTGTVASSCSTSSAVYLGVSCDLNRDIGILADWEIQTSDHTPTEVLTEIPGAEGSIYEFRVDLNTSHLQVGQTYRLCIDTDAQGGLYFGDSGFEVAISGVEAINPSDSLAIGSATVLDIYCPEKCGASTTAYLAQESVGCYGATGGGVQAADGIHGTASANLAAAAVLPTWQAASPFLRDWTVTLDTTGLKAGESYLLCVDFDGAGTTVGFANAFDGVLKTNPIVPEYTALAASSVATLPLTCDTCNQSTIVYLATACDVESVVGGMRENCLVSYWTLVPPQTCSVLLEANFPANSGFVRLSPRTDLPGSRWTAELDTSGLSVGTNYRLCADLDGGFTEQGFLDVGQVMITGLHQAQRSISTAATRHEWSGGEKQALVFTCDSADCTAGTTLVYLGTSCDTSSDSSPLKVAEQGEQTASAALEALSGWSAELLPERSVPVFARDGSATYVYYDGSSDFIAMIDTSGLTPGIFYKLCVDHDGGGNWYVGDTGLRVLATDLSVAKSVHRGLHQKLAVNCTQGCSSDLVALLSRSCDEVTLASGSGGTFANQVEGTAPAPLTRFGGPRIFSGFDSDNTTTLDTPGVTTGDTYLLYLDTTVLQLGQTYALCVDFDGSGAMELGDAGRRVYVTGVYGFAEHGVIKKATGQIVELRCNPGECSSAMRVYLGVSCDFTVMDGTSTAVAGQQTDAVDLYVAGLDEDADDRGGLLASATAALEVVLETAPLQQVPVACGDCSTSSSAFLSISCDVAILPELNHSDGTQQELVGFTTGSANLFGTAPNFKAIVDASNLKPGALYTLCLDKDGTGSAFVFAAFGQVQVSSPVPHRFGFTVDGSQLTIGRHYQVCLDADGTSTGLGWGDTGLQVYVTGVTYVSPATLTRGSTSTLDITCESGACSSTPATVFGGAGRSAAYLSTWCDSAVYDGIIDMDRVLPTSGQSVNVYNTMVTTLAQRFYGSPTTKFGTETFSVGLDTTGLQPGYHLSLCTDLDGQQTDKAFGHSTVVYISGVHGVSTTHVSAQPAQRVDLTCDADACGAKDAMAYLAMECASFETRHSGVSVGAVDEMNHFSSQVLPVGEAKHISNYSSVAVESADLIRVPAASGQIITFDCLQDCSTSSLAYLARDGCDWNVSGTMPGKFGLQTATASLTEHWLTGNYYSADLDCAPLTPGKHYNLCVDPDGDGVDFNFGDTGVRVFVQGAYTPPTVLYGSQSAWYFEADASHLAPGRRYKVCTDLDGRHGHLRPGDTGFEVFVSPLEDVERHSLLLSRGAALGLACAGCQASAGGALGPSFDAAASWPRHGASASLVTNVVLAFSEAVQLAPEGVFQLWDTTDATNPAFEVAAKEIYAANAAAGGSLLRENQVLITPATLCTVPASCDVFTSGRSYYVTASKGTVQDLSGTPMAALDTSSSWQFTAVATGSDTVAPEVATVSLVSVSSTLATGFIVFTEDVSLTGSADMDLSLCASSGCSTITGGTKSATLTPLYVAGTTDLTASRAQKLEFGMLEFQYELPQERPQQYQIRIPAGYVTDTGGNTGPSSSLDIVFDVGMVEGQEVLPASAGSQLFLASHCNVTDTETYFWQHSPGVNSLPVMLSSSGSASYPLVVTFDTADLSAIHYEVCVDVDGPGPVHRPGPTGLQIFMSPVTAVTPGTVTQDKSRTVTVSCPTTCTAQTFMYLGIDCEELARPGTVPEQPPFRTASSPLRATGVAGDWFFSFDAANLTAGVYYRLCLDTDGTGTTRYYGDTRHTVYISPVAGLRSPVVASSAAAVVNVACFARPEADFGWWPENDTEDLLMQGVQNFSKNYVHQLHWCNELTSGHLATTCDSSVNDGWVSEIYAERTTPNTFTGTTHLVVWQDIALLDSFDNLTSQAGYRNDAACAHAALARGYAYWTRLAAENICWFLQANAVAYASQASGYSSGPVEGQLWLLRLDTRSLLQGQYYTLCIDLDGYHQTQYVADTLMTVFVSPVQAVATTTIWKAQDQNISLECQNCTSSSKFTLSVKCEDAMVVGELVGEQTLVVTLDAAGDGMWTATVDAKTLAEGRHYRVCLELEESSPLGDTGFRIYVSPVYYVTPSIGDSQFEQLELACPSALCSRATELRVVPAYQRCGDGDLDEVVTLWVQVEGQPTAKDMRPSRLRGGVDALQLSEGRGRGAYFFVLDARQVEAGQSYRVCIDIDGVSGSNYADGDAGYLVYKPDTTVYFDGVGNFTPDNFSAPTARRLEEEEAMEDPVDPDPPALRCDMCDTGAPTPSRVNELPSLQVLAESPADGQRTPALSRSLVLHFERAIRSSARVGSYLLVEDPVPTPPRLRGIRRGSVYQTAVLEFDTDLRLGDGFFTLIKASTGRPHGAPVESAEVVVARNKLLFQPETLPEPNEQYSIVASNASTITSWAGVAMAHALDTGKAGHWLTVQDEARARAVWSTLDDYHCLPSNGILPSIDLLWTEELLEVGDMEIRLYRCGQQCGQLPPEPSLLSGDGHVDKGDVLEWKVAAGAQTLAQPLRLKAVAQGFRLSLDLGNLPSMLAGSAALPLQQSWYLLQLSGGWRSVSYLSSEAAALQFTVCSASGSGSSLRLGAAQGFRAARVVLPQGAVTTDGKPSPEISFWHGRPQQQAAESCWSVSAAVSLCREDASAAEPRYQIFFGPPRGTRTARVSRRLAFVSPVLSVYPDFVALAPEIFAENMGSNASDWAASQELMPPLRRTNFTVGCEVGSCSIATQVRLALDCAAVSAVHHRSSGPGYSQAIGLAPVDAFPPSSAAGHDAEAFQANLEVSSLLPGFHYHLCVDTDGFYGTEAPGESGFTVYGTGVSAISPVTIGQNTTQRMILNCSATGGCSTDMRGYVALGTCADRGDGLQAAGLENSASAKVSAAMGGNSFELVLDTSFLAYGLHLRLCVDPDGAGPLLFGTAGVVYLSPASNATPAVQAGNTANQVALICEGCSTSSSLLLASDCGDRVDAVNLSWGTAATTLSLDSGLTWAEVDATGLAAGAHYRICTDLDGPDGSMLAGDTALEAYVTPVTECIKCAVRPLAAQLLVLSCPSCEGPSATIDGRNNSNYTINGTEELEEMMESNLLPSYDFKARLFLAATSCASRPTTRLAAARVKGCGTGGAGMEDICNSSAIPGTPMAGEVRVETDVNSYEASVTHLDTFYVAKVDATGLEPGKEYLLCLDLDGHEGPQRYGDTGLRVFVTPVTSVHLTGSYPSHRAVPQSAFTFQVACADGSCLPFAWLWLAESCGWRQGRNALQVSPTNQAWAEVALDASGFEYGATLRLCSDWGAVGGTRKGSDTGFAAFVTPVTRVSPLAIEAQAGQVLHLACGGCTFATTLHLATSCSGSALTVPARLALSPTSSLWTATLDASWLPAGSSLELCADLDGSLTRLSPGDTGFRIYVKGWTGAASQAIRAADAQQVLVSCQNCGAVTYAARAYVAEQCSEVRPHVALAETGTAAFLVDGRSLTKGVTARLCASLGSSGFVDTALEIFVSPFQEILPTRLPLGMGQLRLYCDHFSCPTETTLVRIAESCVEDEGAAIAEAQAEAADAADSLVATLDTSGLTAGGHYRVCVQVGNKQMGDTGRIIYLSNVSDVTPGALRAAPGQQICLSCPQCTSSSLLRVASACSSSLEACLPWQTVREINYTFEASPGLTGVVHPDLQITKSYDPYPGVLEAADNYTNASYSLPCARALRDQSGTPAMPLMPDRRGWCATLDGTGLKVGSYSLCLDMDGAGPLKSGAVREVFSAPSGMLENGAQPSTLVPEGLQWIRVGCGNAACSELTTAYLALSCESGEGDEAPRRYLRRVASKADAWLVPANASRLTPGAHYKICIDLDGPADAFGPGDSGLEVYVNPLVPLVPLAITTGTSRLSVSCARCTSAATAFLGASGCELGSSGSAVTLKQDGGWSLEVLGRTLQVGQSYVLCVDLDGSGPLRPGAAGAVYVSPLSAPPPETAELGVARLVFECAACQADTTVHLSADCQEPLTYPYPAGAVVSSTDRTAAATLARERDSRTAWAAEIQTQHLAAGARYHLCMDLDGQGSLPVGDTGALVYMNPVSSLSPLVARPGLQTFRFVCAKCQVGVATMHLASGACESASTEVAKIFGSAPSQADTARQATVDTSPLALGRSFNLCVDVSGLPVPVASVVLSPVEEVRPKMLRQELGQLLLHCQGCSSMTVVRVASNCTSGTATALVLATSGKLAESGVMTNVAPTRTATGYYRAWWTLTVEGASLAAGVQHKVCVDLDGMAGANHGFLDVGEQIYVSPLMELQESKVSGSQVLNFRCKVKCAGQFVGNPVLLLATACDTTDFTGTTRAQPLRSTGAVPIRTADGGLAQAGGWYQAVVDASQLTTGKEYRVCLDMDGTLRDMALGDTGFSVTAM</sequence>
<accession>A0AA36NCB5</accession>